<dbReference type="KEGG" id="pcw:110199708"/>
<dbReference type="GeneID" id="110199708"/>
<accession>A0A6P5J7Y0</accession>
<feature type="compositionally biased region" description="Pro residues" evidence="1">
    <location>
        <begin position="314"/>
        <end position="327"/>
    </location>
</feature>
<dbReference type="InParanoid" id="A0A6P5J7Y0"/>
<sequence>MFDTQVQFCSKDGALGPGFSRNEPLRPPGPGLGDGGRALAGRWERFRAGPGERIAATWGRTRSPGPFPALCVTHTEAVAAEAGGGEGGGEGGRGRRRGPEQPAERSRSQSILSPGPSPGLAPARAPAATVGPSPGPAADPVATWAAPDTSIPRAQRPRGRTEVCGTGCQGPAGSGPAILPLSPPDVRPGRLQPLPPLQPCGHIWASGEPRRARAHAAPRLRGGGGTEGGVRGPASHLWLLEEPGQGHGGVWLQQVRAVWPGERRGERGSGAPTMPRDTCNGGTAASPCLVYCRAGAAASAAIAAAATAAAPAQGRPPPSTRPSPSPLFPLPLPVPFVALRFMMNYRI</sequence>
<feature type="compositionally biased region" description="Gly residues" evidence="1">
    <location>
        <begin position="82"/>
        <end position="91"/>
    </location>
</feature>
<dbReference type="RefSeq" id="XP_020830245.1">
    <property type="nucleotide sequence ID" value="XM_020974586.1"/>
</dbReference>
<feature type="compositionally biased region" description="Basic and acidic residues" evidence="1">
    <location>
        <begin position="97"/>
        <end position="107"/>
    </location>
</feature>
<evidence type="ECO:0000313" key="3">
    <source>
        <dbReference type="RefSeq" id="XP_020830245.1"/>
    </source>
</evidence>
<dbReference type="AlphaFoldDB" id="A0A6P5J7Y0"/>
<feature type="region of interest" description="Disordered" evidence="1">
    <location>
        <begin position="1"/>
        <end position="38"/>
    </location>
</feature>
<proteinExistence type="predicted"/>
<organism evidence="2 3">
    <name type="scientific">Phascolarctos cinereus</name>
    <name type="common">Koala</name>
    <dbReference type="NCBI Taxonomy" id="38626"/>
    <lineage>
        <taxon>Eukaryota</taxon>
        <taxon>Metazoa</taxon>
        <taxon>Chordata</taxon>
        <taxon>Craniata</taxon>
        <taxon>Vertebrata</taxon>
        <taxon>Euteleostomi</taxon>
        <taxon>Mammalia</taxon>
        <taxon>Metatheria</taxon>
        <taxon>Diprotodontia</taxon>
        <taxon>Phascolarctidae</taxon>
        <taxon>Phascolarctos</taxon>
    </lineage>
</organism>
<feature type="region of interest" description="Disordered" evidence="1">
    <location>
        <begin position="308"/>
        <end position="327"/>
    </location>
</feature>
<evidence type="ECO:0000256" key="1">
    <source>
        <dbReference type="SAM" id="MobiDB-lite"/>
    </source>
</evidence>
<name>A0A6P5J7Y0_PHACI</name>
<reference evidence="3" key="1">
    <citation type="submission" date="2025-08" db="UniProtKB">
        <authorList>
            <consortium name="RefSeq"/>
        </authorList>
    </citation>
    <scope>IDENTIFICATION</scope>
    <source>
        <tissue evidence="3">Spleen</tissue>
    </source>
</reference>
<evidence type="ECO:0000313" key="2">
    <source>
        <dbReference type="Proteomes" id="UP000515140"/>
    </source>
</evidence>
<dbReference type="Proteomes" id="UP000515140">
    <property type="component" value="Unplaced"/>
</dbReference>
<protein>
    <submittedName>
        <fullName evidence="3">Uncharacterized protein LOC110199708</fullName>
    </submittedName>
</protein>
<feature type="region of interest" description="Disordered" evidence="1">
    <location>
        <begin position="80"/>
        <end position="163"/>
    </location>
</feature>
<keyword evidence="2" id="KW-1185">Reference proteome</keyword>
<gene>
    <name evidence="3" type="primary">LOC110199708</name>
</gene>